<feature type="transmembrane region" description="Helical" evidence="5">
    <location>
        <begin position="144"/>
        <end position="161"/>
    </location>
</feature>
<dbReference type="InterPro" id="IPR050186">
    <property type="entry name" value="TPT_transporter"/>
</dbReference>
<evidence type="ECO:0000256" key="2">
    <source>
        <dbReference type="ARBA" id="ARBA00022692"/>
    </source>
</evidence>
<gene>
    <name evidence="6" type="ORF">DYB32_004346</name>
</gene>
<evidence type="ECO:0000256" key="4">
    <source>
        <dbReference type="ARBA" id="ARBA00023136"/>
    </source>
</evidence>
<dbReference type="PANTHER" id="PTHR11132">
    <property type="entry name" value="SOLUTE CARRIER FAMILY 35"/>
    <property type="match status" value="1"/>
</dbReference>
<accession>A0A3R6VBU1</accession>
<feature type="transmembrane region" description="Helical" evidence="5">
    <location>
        <begin position="45"/>
        <end position="77"/>
    </location>
</feature>
<dbReference type="Proteomes" id="UP000285060">
    <property type="component" value="Unassembled WGS sequence"/>
</dbReference>
<keyword evidence="7" id="KW-1185">Reference proteome</keyword>
<comment type="subcellular location">
    <subcellularLocation>
        <location evidence="1">Membrane</location>
        <topology evidence="1">Multi-pass membrane protein</topology>
    </subcellularLocation>
</comment>
<dbReference type="AlphaFoldDB" id="A0A3R6VBU1"/>
<keyword evidence="3 5" id="KW-1133">Transmembrane helix</keyword>
<dbReference type="VEuPathDB" id="FungiDB:H310_12731"/>
<comment type="caution">
    <text evidence="6">The sequence shown here is derived from an EMBL/GenBank/DDBJ whole genome shotgun (WGS) entry which is preliminary data.</text>
</comment>
<dbReference type="GO" id="GO:0016020">
    <property type="term" value="C:membrane"/>
    <property type="evidence" value="ECO:0007669"/>
    <property type="project" value="UniProtKB-SubCell"/>
</dbReference>
<feature type="transmembrane region" description="Helical" evidence="5">
    <location>
        <begin position="89"/>
        <end position="109"/>
    </location>
</feature>
<feature type="transmembrane region" description="Helical" evidence="5">
    <location>
        <begin position="116"/>
        <end position="138"/>
    </location>
</feature>
<evidence type="ECO:0000256" key="5">
    <source>
        <dbReference type="SAM" id="Phobius"/>
    </source>
</evidence>
<protein>
    <recommendedName>
        <fullName evidence="8">Sugar phosphate transporter domain-containing protein</fullName>
    </recommendedName>
</protein>
<evidence type="ECO:0000256" key="3">
    <source>
        <dbReference type="ARBA" id="ARBA00022989"/>
    </source>
</evidence>
<name>A0A3R6VBU1_9STRA</name>
<sequence>MGNWSLGLVTVSFNQVMRALVPGTTLLLSMAMLRAKYSTSQKVALVPVALGVCIACTGNKSATALGVVVTIIAWTVLQATPSNDRFSALSLYCLTGVFSFALNVTSLYANRATSAITLAVCANLKQVAVIVLAVYMHGDPMSCHTIVGAALVTAGGAWYTVTSQPKSKE</sequence>
<keyword evidence="4 5" id="KW-0472">Membrane</keyword>
<evidence type="ECO:0000313" key="7">
    <source>
        <dbReference type="Proteomes" id="UP000285060"/>
    </source>
</evidence>
<organism evidence="6 7">
    <name type="scientific">Aphanomyces invadans</name>
    <dbReference type="NCBI Taxonomy" id="157072"/>
    <lineage>
        <taxon>Eukaryota</taxon>
        <taxon>Sar</taxon>
        <taxon>Stramenopiles</taxon>
        <taxon>Oomycota</taxon>
        <taxon>Saprolegniomycetes</taxon>
        <taxon>Saprolegniales</taxon>
        <taxon>Verrucalvaceae</taxon>
        <taxon>Aphanomyces</taxon>
    </lineage>
</organism>
<evidence type="ECO:0008006" key="8">
    <source>
        <dbReference type="Google" id="ProtNLM"/>
    </source>
</evidence>
<evidence type="ECO:0000256" key="1">
    <source>
        <dbReference type="ARBA" id="ARBA00004141"/>
    </source>
</evidence>
<dbReference type="EMBL" id="QUSY01000322">
    <property type="protein sequence ID" value="RHY30392.1"/>
    <property type="molecule type" value="Genomic_DNA"/>
</dbReference>
<proteinExistence type="predicted"/>
<feature type="transmembrane region" description="Helical" evidence="5">
    <location>
        <begin position="15"/>
        <end position="33"/>
    </location>
</feature>
<reference evidence="6 7" key="1">
    <citation type="submission" date="2018-08" db="EMBL/GenBank/DDBJ databases">
        <title>Aphanomyces genome sequencing and annotation.</title>
        <authorList>
            <person name="Minardi D."/>
            <person name="Oidtmann B."/>
            <person name="Van Der Giezen M."/>
            <person name="Studholme D.J."/>
        </authorList>
    </citation>
    <scope>NUCLEOTIDE SEQUENCE [LARGE SCALE GENOMIC DNA]</scope>
    <source>
        <strain evidence="6 7">NJM0002</strain>
    </source>
</reference>
<dbReference type="SUPFAM" id="SSF103481">
    <property type="entry name" value="Multidrug resistance efflux transporter EmrE"/>
    <property type="match status" value="1"/>
</dbReference>
<dbReference type="InterPro" id="IPR037185">
    <property type="entry name" value="EmrE-like"/>
</dbReference>
<keyword evidence="2 5" id="KW-0812">Transmembrane</keyword>
<evidence type="ECO:0000313" key="6">
    <source>
        <dbReference type="EMBL" id="RHY30392.1"/>
    </source>
</evidence>